<reference evidence="2" key="1">
    <citation type="journal article" date="2022" name="Int. J. Mol. Sci.">
        <title>Draft Genome of Tanacetum Coccineum: Genomic Comparison of Closely Related Tanacetum-Family Plants.</title>
        <authorList>
            <person name="Yamashiro T."/>
            <person name="Shiraishi A."/>
            <person name="Nakayama K."/>
            <person name="Satake H."/>
        </authorList>
    </citation>
    <scope>NUCLEOTIDE SEQUENCE</scope>
</reference>
<organism evidence="2 3">
    <name type="scientific">Tanacetum coccineum</name>
    <dbReference type="NCBI Taxonomy" id="301880"/>
    <lineage>
        <taxon>Eukaryota</taxon>
        <taxon>Viridiplantae</taxon>
        <taxon>Streptophyta</taxon>
        <taxon>Embryophyta</taxon>
        <taxon>Tracheophyta</taxon>
        <taxon>Spermatophyta</taxon>
        <taxon>Magnoliopsida</taxon>
        <taxon>eudicotyledons</taxon>
        <taxon>Gunneridae</taxon>
        <taxon>Pentapetalae</taxon>
        <taxon>asterids</taxon>
        <taxon>campanulids</taxon>
        <taxon>Asterales</taxon>
        <taxon>Asteraceae</taxon>
        <taxon>Asteroideae</taxon>
        <taxon>Anthemideae</taxon>
        <taxon>Anthemidinae</taxon>
        <taxon>Tanacetum</taxon>
    </lineage>
</organism>
<evidence type="ECO:0000256" key="1">
    <source>
        <dbReference type="SAM" id="MobiDB-lite"/>
    </source>
</evidence>
<dbReference type="EMBL" id="BQNB010016982">
    <property type="protein sequence ID" value="GJT58027.1"/>
    <property type="molecule type" value="Genomic_DNA"/>
</dbReference>
<comment type="caution">
    <text evidence="2">The sequence shown here is derived from an EMBL/GenBank/DDBJ whole genome shotgun (WGS) entry which is preliminary data.</text>
</comment>
<name>A0ABQ5F650_9ASTR</name>
<evidence type="ECO:0000313" key="2">
    <source>
        <dbReference type="EMBL" id="GJT58027.1"/>
    </source>
</evidence>
<accession>A0ABQ5F650</accession>
<feature type="region of interest" description="Disordered" evidence="1">
    <location>
        <begin position="1"/>
        <end position="25"/>
    </location>
</feature>
<sequence length="90" mass="10266">MKYGMGKPLRCLTKKSPGTRRGPRSNVCYTSMPRIELGNLVEPANYKAALLDPEFNKWLNAMNVEMQSMRDNEVWELVDLPPDSKTIGHK</sequence>
<proteinExistence type="predicted"/>
<protein>
    <submittedName>
        <fullName evidence="2">Uncharacterized protein</fullName>
    </submittedName>
</protein>
<evidence type="ECO:0000313" key="3">
    <source>
        <dbReference type="Proteomes" id="UP001151760"/>
    </source>
</evidence>
<reference evidence="2" key="2">
    <citation type="submission" date="2022-01" db="EMBL/GenBank/DDBJ databases">
        <authorList>
            <person name="Yamashiro T."/>
            <person name="Shiraishi A."/>
            <person name="Satake H."/>
            <person name="Nakayama K."/>
        </authorList>
    </citation>
    <scope>NUCLEOTIDE SEQUENCE</scope>
</reference>
<keyword evidence="3" id="KW-1185">Reference proteome</keyword>
<gene>
    <name evidence="2" type="ORF">Tco_0993081</name>
</gene>
<dbReference type="Proteomes" id="UP001151760">
    <property type="component" value="Unassembled WGS sequence"/>
</dbReference>